<comment type="caution">
    <text evidence="2">The sequence shown here is derived from an EMBL/GenBank/DDBJ whole genome shotgun (WGS) entry which is preliminary data.</text>
</comment>
<gene>
    <name evidence="2" type="ORF">NC998_00570</name>
</gene>
<proteinExistence type="predicted"/>
<reference evidence="2 3" key="1">
    <citation type="submission" date="2022-04" db="EMBL/GenBank/DDBJ databases">
        <title>Positive selection, recombination, and allopatry shape intraspecific diversity of widespread and dominant cyanobacteria.</title>
        <authorList>
            <person name="Wei J."/>
            <person name="Shu W."/>
            <person name="Hu C."/>
        </authorList>
    </citation>
    <scope>NUCLEOTIDE SEQUENCE [LARGE SCALE GENOMIC DNA]</scope>
    <source>
        <strain evidence="2 3">GB2-A4</strain>
    </source>
</reference>
<sequence length="133" mass="14712">MNPNLKGLNIPAEVFEALELRSAMTGVDKADLVVEALRQNLDLAFTIEHLIAEIASLKANDQKLEVDVLDLRQKVDGLEGRFAGLKTALERNTEIALGARMRCTRAVAQSRSLVAQARSTRQAVAERRKQSWS</sequence>
<dbReference type="RefSeq" id="WP_190431134.1">
    <property type="nucleotide sequence ID" value="NZ_JAMPKM010000001.1"/>
</dbReference>
<evidence type="ECO:0000313" key="2">
    <source>
        <dbReference type="EMBL" id="MEP0815584.1"/>
    </source>
</evidence>
<keyword evidence="1" id="KW-0175">Coiled coil</keyword>
<evidence type="ECO:0000313" key="3">
    <source>
        <dbReference type="Proteomes" id="UP001464891"/>
    </source>
</evidence>
<accession>A0ABV0J1P3</accession>
<keyword evidence="3" id="KW-1185">Reference proteome</keyword>
<name>A0ABV0J1P3_9CYAN</name>
<dbReference type="Proteomes" id="UP001464891">
    <property type="component" value="Unassembled WGS sequence"/>
</dbReference>
<protein>
    <submittedName>
        <fullName evidence="2">Uncharacterized protein</fullName>
    </submittedName>
</protein>
<dbReference type="EMBL" id="JAMPKM010000001">
    <property type="protein sequence ID" value="MEP0815584.1"/>
    <property type="molecule type" value="Genomic_DNA"/>
</dbReference>
<feature type="coiled-coil region" evidence="1">
    <location>
        <begin position="47"/>
        <end position="74"/>
    </location>
</feature>
<evidence type="ECO:0000256" key="1">
    <source>
        <dbReference type="SAM" id="Coils"/>
    </source>
</evidence>
<organism evidence="2 3">
    <name type="scientific">Trichocoleus desertorum GB2-A4</name>
    <dbReference type="NCBI Taxonomy" id="2933944"/>
    <lineage>
        <taxon>Bacteria</taxon>
        <taxon>Bacillati</taxon>
        <taxon>Cyanobacteriota</taxon>
        <taxon>Cyanophyceae</taxon>
        <taxon>Leptolyngbyales</taxon>
        <taxon>Trichocoleusaceae</taxon>
        <taxon>Trichocoleus</taxon>
    </lineage>
</organism>